<dbReference type="Proteomes" id="UP000614058">
    <property type="component" value="Unassembled WGS sequence"/>
</dbReference>
<dbReference type="RefSeq" id="WP_200523255.1">
    <property type="nucleotide sequence ID" value="NZ_JAEHNZ010000005.1"/>
</dbReference>
<evidence type="ECO:0000313" key="4">
    <source>
        <dbReference type="Proteomes" id="UP000614058"/>
    </source>
</evidence>
<keyword evidence="2" id="KW-0472">Membrane</keyword>
<proteinExistence type="predicted"/>
<evidence type="ECO:0000256" key="1">
    <source>
        <dbReference type="SAM" id="Coils"/>
    </source>
</evidence>
<comment type="caution">
    <text evidence="3">The sequence shown here is derived from an EMBL/GenBank/DDBJ whole genome shotgun (WGS) entry which is preliminary data.</text>
</comment>
<reference evidence="3 4" key="1">
    <citation type="journal article" date="2021" name="Pathogens">
        <title>Isolation and Characterization of Kingella bonacorsii sp. nov., A Novel Kingella Species Detected in a Stable Periodontitis Subject.</title>
        <authorList>
            <person name="Antezack A."/>
            <person name="Boxberger M."/>
            <person name="Rolland C."/>
            <person name="Monnet-Corti V."/>
            <person name="La Scola B."/>
        </authorList>
    </citation>
    <scope>NUCLEOTIDE SEQUENCE [LARGE SCALE GENOMIC DNA]</scope>
    <source>
        <strain evidence="3 4">Marseille-Q4569</strain>
    </source>
</reference>
<keyword evidence="1" id="KW-0175">Coiled coil</keyword>
<keyword evidence="4" id="KW-1185">Reference proteome</keyword>
<organism evidence="3 4">
    <name type="scientific">Kingella bonacorsii</name>
    <dbReference type="NCBI Taxonomy" id="2796361"/>
    <lineage>
        <taxon>Bacteria</taxon>
        <taxon>Pseudomonadati</taxon>
        <taxon>Pseudomonadota</taxon>
        <taxon>Betaproteobacteria</taxon>
        <taxon>Neisseriales</taxon>
        <taxon>Neisseriaceae</taxon>
        <taxon>Kingella</taxon>
    </lineage>
</organism>
<name>A0ABS1BVJ7_9NEIS</name>
<evidence type="ECO:0000256" key="2">
    <source>
        <dbReference type="SAM" id="Phobius"/>
    </source>
</evidence>
<evidence type="ECO:0008006" key="5">
    <source>
        <dbReference type="Google" id="ProtNLM"/>
    </source>
</evidence>
<dbReference type="EMBL" id="JAEHNZ010000005">
    <property type="protein sequence ID" value="MBK0397291.1"/>
    <property type="molecule type" value="Genomic_DNA"/>
</dbReference>
<sequence length="242" mass="28235">MFYFSIIYVSIMQIIEKMKKPPILPGVIILITLVFNLLGKLLDWTAARYSEHKKQQSDEPQRQAEIAAWQADLHEEAQNRQRQRAEHQALLAEECETLDGFLAHRQAVYKRVLRNVRHYAYLGRLTPRQRTEQIIWDSLQIIFESKNAKTMESRMGVIRDCAERLISPPIDEHTFRLVATHYYVSQIVALKEKMANYKTQAAKNRAAVKIEQLFQQAANDAAVYRKAVSEYQAMEDRQNQEA</sequence>
<protein>
    <recommendedName>
        <fullName evidence="5">DUF4760 domain-containing protein</fullName>
    </recommendedName>
</protein>
<keyword evidence="2" id="KW-1133">Transmembrane helix</keyword>
<keyword evidence="2" id="KW-0812">Transmembrane</keyword>
<gene>
    <name evidence="3" type="ORF">JDW22_12085</name>
</gene>
<feature type="coiled-coil region" evidence="1">
    <location>
        <begin position="66"/>
        <end position="93"/>
    </location>
</feature>
<feature type="transmembrane region" description="Helical" evidence="2">
    <location>
        <begin position="21"/>
        <end position="39"/>
    </location>
</feature>
<evidence type="ECO:0000313" key="3">
    <source>
        <dbReference type="EMBL" id="MBK0397291.1"/>
    </source>
</evidence>
<accession>A0ABS1BVJ7</accession>